<evidence type="ECO:0000256" key="2">
    <source>
        <dbReference type="ARBA" id="ARBA00022475"/>
    </source>
</evidence>
<reference evidence="7" key="1">
    <citation type="submission" date="2016-10" db="EMBL/GenBank/DDBJ databases">
        <authorList>
            <person name="Varghese N."/>
            <person name="Submissions S."/>
        </authorList>
    </citation>
    <scope>NUCLEOTIDE SEQUENCE [LARGE SCALE GENOMIC DNA]</scope>
    <source>
        <strain evidence="7">DSM 6150</strain>
    </source>
</reference>
<dbReference type="EMBL" id="FOVE01000007">
    <property type="protein sequence ID" value="SFN34299.1"/>
    <property type="molecule type" value="Genomic_DNA"/>
</dbReference>
<dbReference type="Gene3D" id="1.10.4030.10">
    <property type="entry name" value="Porin chaperone SurA, peptide-binding domain"/>
    <property type="match status" value="2"/>
</dbReference>
<dbReference type="STRING" id="83765.SAMN05660284_01263"/>
<evidence type="ECO:0000313" key="6">
    <source>
        <dbReference type="EMBL" id="SFN34299.1"/>
    </source>
</evidence>
<dbReference type="GO" id="GO:0005886">
    <property type="term" value="C:plasma membrane"/>
    <property type="evidence" value="ECO:0007669"/>
    <property type="project" value="UniProtKB-SubCell"/>
</dbReference>
<dbReference type="InterPro" id="IPR052029">
    <property type="entry name" value="PpiD_chaperone"/>
</dbReference>
<dbReference type="Proteomes" id="UP000242869">
    <property type="component" value="Unassembled WGS sequence"/>
</dbReference>
<gene>
    <name evidence="6" type="ORF">SAMN05660284_01263</name>
</gene>
<sequence length="506" mass="55789">MFDLVQKNKTAVQVVLGLVSLGLVVGFGIGGYSAFHDSEPYLAKVGSTLITERELAEAVGNRNVPDNMKPSLVAQLVSQQLLQEEARGLRMVATDESLRELIATIPAFQVDGKFDPKRYKELLANQQMTPEMFQARLKQDIVARQLIGGFSQAAIVSSAVQGRVEKMLGERREVQLAFLGADAFLKGMSVTDEEIKQYYDANQSEFKMPEMVKLEYLVLSQAALASGQQVSDAEIQKFFDENKEKIGKPLAEVKSQIKDLLKMQKSQAAFRDKAREFNEIVYQKADSLKPAAEAFNLQILKSDWVSRESAKERELSNPKIAEAVFSDDVLNKKHNSEAIEVSQGVMVAARVVEHKPEQVLPLADVSAKVADKLKMEKAVKKAQEDGVAKLKALQEGQGVNLAWSPAKALARAEAHGLDDEQIKAIFRVGTDKLPGYAGTEVKGKGYVFFKVAKVLPADQLPAEGKLQMADALAQMYGQVALDGYLEALRKQIKVEYKLAPSKSQEK</sequence>
<keyword evidence="5" id="KW-0812">Transmembrane</keyword>
<dbReference type="PANTHER" id="PTHR47529:SF1">
    <property type="entry name" value="PERIPLASMIC CHAPERONE PPID"/>
    <property type="match status" value="1"/>
</dbReference>
<keyword evidence="3 5" id="KW-0472">Membrane</keyword>
<dbReference type="SUPFAM" id="SSF109998">
    <property type="entry name" value="Triger factor/SurA peptide-binding domain-like"/>
    <property type="match status" value="1"/>
</dbReference>
<accession>A0A1I4Y9N6</accession>
<evidence type="ECO:0000313" key="7">
    <source>
        <dbReference type="Proteomes" id="UP000242869"/>
    </source>
</evidence>
<dbReference type="Pfam" id="PF13624">
    <property type="entry name" value="SurA_N_3"/>
    <property type="match status" value="1"/>
</dbReference>
<dbReference type="InterPro" id="IPR027304">
    <property type="entry name" value="Trigger_fact/SurA_dom_sf"/>
</dbReference>
<keyword evidence="4" id="KW-0143">Chaperone</keyword>
<keyword evidence="7" id="KW-1185">Reference proteome</keyword>
<protein>
    <submittedName>
        <fullName evidence="6">PPIC-type PPIASE domain-containing protein</fullName>
    </submittedName>
</protein>
<organism evidence="6 7">
    <name type="scientific">Formivibrio citricus</name>
    <dbReference type="NCBI Taxonomy" id="83765"/>
    <lineage>
        <taxon>Bacteria</taxon>
        <taxon>Pseudomonadati</taxon>
        <taxon>Pseudomonadota</taxon>
        <taxon>Betaproteobacteria</taxon>
        <taxon>Neisseriales</taxon>
        <taxon>Chitinibacteraceae</taxon>
        <taxon>Formivibrio</taxon>
    </lineage>
</organism>
<dbReference type="OrthoDB" id="9812372at2"/>
<keyword evidence="5" id="KW-1133">Transmembrane helix</keyword>
<evidence type="ECO:0000256" key="1">
    <source>
        <dbReference type="ARBA" id="ARBA00004236"/>
    </source>
</evidence>
<evidence type="ECO:0000256" key="3">
    <source>
        <dbReference type="ARBA" id="ARBA00023136"/>
    </source>
</evidence>
<dbReference type="PANTHER" id="PTHR47529">
    <property type="entry name" value="PEPTIDYL-PROLYL CIS-TRANS ISOMERASE D"/>
    <property type="match status" value="1"/>
</dbReference>
<dbReference type="AlphaFoldDB" id="A0A1I4Y9N6"/>
<proteinExistence type="predicted"/>
<keyword evidence="2" id="KW-1003">Cell membrane</keyword>
<evidence type="ECO:0000256" key="4">
    <source>
        <dbReference type="ARBA" id="ARBA00023186"/>
    </source>
</evidence>
<comment type="subcellular location">
    <subcellularLocation>
        <location evidence="1">Cell membrane</location>
    </subcellularLocation>
</comment>
<feature type="transmembrane region" description="Helical" evidence="5">
    <location>
        <begin position="12"/>
        <end position="35"/>
    </location>
</feature>
<name>A0A1I4Y9N6_9NEIS</name>
<dbReference type="RefSeq" id="WP_091192891.1">
    <property type="nucleotide sequence ID" value="NZ_FOVE01000007.1"/>
</dbReference>
<evidence type="ECO:0000256" key="5">
    <source>
        <dbReference type="SAM" id="Phobius"/>
    </source>
</evidence>